<keyword evidence="2" id="KW-1185">Reference proteome</keyword>
<reference evidence="1 2" key="1">
    <citation type="journal article" date="2024" name="Plant Biotechnol. J.">
        <title>Genome and CRISPR/Cas9 system of a widespread forest tree (Populus alba) in the world.</title>
        <authorList>
            <person name="Liu Y.J."/>
            <person name="Jiang P.F."/>
            <person name="Han X.M."/>
            <person name="Li X.Y."/>
            <person name="Wang H.M."/>
            <person name="Wang Y.J."/>
            <person name="Wang X.X."/>
            <person name="Zeng Q.Y."/>
        </authorList>
    </citation>
    <scope>NUCLEOTIDE SEQUENCE [LARGE SCALE GENOMIC DNA]</scope>
    <source>
        <strain evidence="2">cv. PAL-ZL1</strain>
    </source>
</reference>
<comment type="caution">
    <text evidence="1">The sequence shown here is derived from an EMBL/GenBank/DDBJ whole genome shotgun (WGS) entry which is preliminary data.</text>
</comment>
<dbReference type="Proteomes" id="UP000309997">
    <property type="component" value="Unassembled WGS sequence"/>
</dbReference>
<evidence type="ECO:0000313" key="2">
    <source>
        <dbReference type="Proteomes" id="UP000309997"/>
    </source>
</evidence>
<accession>A0ACC4AN50</accession>
<proteinExistence type="predicted"/>
<organism evidence="1 2">
    <name type="scientific">Populus alba</name>
    <name type="common">White poplar</name>
    <dbReference type="NCBI Taxonomy" id="43335"/>
    <lineage>
        <taxon>Eukaryota</taxon>
        <taxon>Viridiplantae</taxon>
        <taxon>Streptophyta</taxon>
        <taxon>Embryophyta</taxon>
        <taxon>Tracheophyta</taxon>
        <taxon>Spermatophyta</taxon>
        <taxon>Magnoliopsida</taxon>
        <taxon>eudicotyledons</taxon>
        <taxon>Gunneridae</taxon>
        <taxon>Pentapetalae</taxon>
        <taxon>rosids</taxon>
        <taxon>fabids</taxon>
        <taxon>Malpighiales</taxon>
        <taxon>Salicaceae</taxon>
        <taxon>Saliceae</taxon>
        <taxon>Populus</taxon>
    </lineage>
</organism>
<sequence>MEEEEGGGGGGVVVGGGADVGVLAGGTGDFVGEEVGEEVGDCAMVEVKNNTIRTTKARTFELAIVEEKS</sequence>
<name>A0ACC4AN50_POPAL</name>
<gene>
    <name evidence="1" type="ORF">D5086_030291</name>
</gene>
<dbReference type="EMBL" id="RCHU02000017">
    <property type="protein sequence ID" value="KAL3567640.1"/>
    <property type="molecule type" value="Genomic_DNA"/>
</dbReference>
<protein>
    <submittedName>
        <fullName evidence="1">Uncharacterized protein</fullName>
    </submittedName>
</protein>
<evidence type="ECO:0000313" key="1">
    <source>
        <dbReference type="EMBL" id="KAL3567640.1"/>
    </source>
</evidence>